<protein>
    <submittedName>
        <fullName evidence="2">TYR_PHOSPHATASE_2 domain-containing protein</fullName>
    </submittedName>
</protein>
<evidence type="ECO:0000313" key="1">
    <source>
        <dbReference type="Proteomes" id="UP000095286"/>
    </source>
</evidence>
<evidence type="ECO:0000313" key="2">
    <source>
        <dbReference type="WBParaSite" id="RSKR_0000501200.1"/>
    </source>
</evidence>
<accession>A0AC35TWB1</accession>
<proteinExistence type="predicted"/>
<reference evidence="2" key="1">
    <citation type="submission" date="2016-11" db="UniProtKB">
        <authorList>
            <consortium name="WormBaseParasite"/>
        </authorList>
    </citation>
    <scope>IDENTIFICATION</scope>
    <source>
        <strain evidence="2">KR3021</strain>
    </source>
</reference>
<dbReference type="WBParaSite" id="RSKR_0000501200.1">
    <property type="protein sequence ID" value="RSKR_0000501200.1"/>
    <property type="gene ID" value="RSKR_0000501200"/>
</dbReference>
<organism evidence="1 2">
    <name type="scientific">Rhabditophanes sp. KR3021</name>
    <dbReference type="NCBI Taxonomy" id="114890"/>
    <lineage>
        <taxon>Eukaryota</taxon>
        <taxon>Metazoa</taxon>
        <taxon>Ecdysozoa</taxon>
        <taxon>Nematoda</taxon>
        <taxon>Chromadorea</taxon>
        <taxon>Rhabditida</taxon>
        <taxon>Tylenchina</taxon>
        <taxon>Panagrolaimomorpha</taxon>
        <taxon>Strongyloidoidea</taxon>
        <taxon>Alloionematidae</taxon>
        <taxon>Rhabditophanes</taxon>
    </lineage>
</organism>
<name>A0AC35TWB1_9BILA</name>
<dbReference type="Proteomes" id="UP000095286">
    <property type="component" value="Unplaced"/>
</dbReference>
<sequence length="109" mass="11897">MLQAFLTPQGSFCYCSTGVGRTGTLVCLDMLMARLAMDAVPITTAAMISQLGMYRHGSIQTDCQYVWIIRLLVELGLLRKVISDTEIAGWVGGYGKYIGANNAKNMNNI</sequence>